<evidence type="ECO:0000313" key="2">
    <source>
        <dbReference type="EMBL" id="CAE8646880.1"/>
    </source>
</evidence>
<name>A0A813IIH4_POLGL</name>
<comment type="caution">
    <text evidence="3">The sequence shown here is derived from an EMBL/GenBank/DDBJ whole genome shotgun (WGS) entry which is preliminary data.</text>
</comment>
<dbReference type="Proteomes" id="UP000626109">
    <property type="component" value="Unassembled WGS sequence"/>
</dbReference>
<sequence length="201" mass="22718">MWIGEREEIEIGRRESREGEEREAGKLLLDRSNDPRQAPRRTHSDVVAEPRFAEVEKMLRCATLACAPVRAQVAGPGRRRSSPRRVEIFQSASPRFGAQEQRRAHRTGEVTTALAVSGFTACVQDLLTVVMNDGVLMRTASGLRELRQLSERESIADSAQTQPPIDDTDRSREDLTEEDSACGEHRWNQQGVRRKRRNAMP</sequence>
<organism evidence="3 4">
    <name type="scientific">Polarella glacialis</name>
    <name type="common">Dinoflagellate</name>
    <dbReference type="NCBI Taxonomy" id="89957"/>
    <lineage>
        <taxon>Eukaryota</taxon>
        <taxon>Sar</taxon>
        <taxon>Alveolata</taxon>
        <taxon>Dinophyceae</taxon>
        <taxon>Suessiales</taxon>
        <taxon>Suessiaceae</taxon>
        <taxon>Polarella</taxon>
    </lineage>
</organism>
<feature type="region of interest" description="Disordered" evidence="1">
    <location>
        <begin position="152"/>
        <end position="201"/>
    </location>
</feature>
<reference evidence="3" key="1">
    <citation type="submission" date="2021-02" db="EMBL/GenBank/DDBJ databases">
        <authorList>
            <person name="Dougan E. K."/>
            <person name="Rhodes N."/>
            <person name="Thang M."/>
            <person name="Chan C."/>
        </authorList>
    </citation>
    <scope>NUCLEOTIDE SEQUENCE</scope>
</reference>
<gene>
    <name evidence="2" type="ORF">PGLA2088_LOCUS5193</name>
    <name evidence="3" type="ORF">PGLA2088_LOCUS7858</name>
</gene>
<feature type="region of interest" description="Disordered" evidence="1">
    <location>
        <begin position="1"/>
        <end position="45"/>
    </location>
</feature>
<dbReference type="AlphaFoldDB" id="A0A813IIH4"/>
<protein>
    <submittedName>
        <fullName evidence="3">Uncharacterized protein</fullName>
    </submittedName>
</protein>
<evidence type="ECO:0000313" key="3">
    <source>
        <dbReference type="EMBL" id="CAE8649926.1"/>
    </source>
</evidence>
<feature type="compositionally biased region" description="Basic and acidic residues" evidence="1">
    <location>
        <begin position="1"/>
        <end position="34"/>
    </location>
</feature>
<dbReference type="EMBL" id="CAJNNW010004894">
    <property type="protein sequence ID" value="CAE8646880.1"/>
    <property type="molecule type" value="Genomic_DNA"/>
</dbReference>
<evidence type="ECO:0000256" key="1">
    <source>
        <dbReference type="SAM" id="MobiDB-lite"/>
    </source>
</evidence>
<dbReference type="EMBL" id="CAJNNW010008318">
    <property type="protein sequence ID" value="CAE8649926.1"/>
    <property type="molecule type" value="Genomic_DNA"/>
</dbReference>
<accession>A0A813IIH4</accession>
<feature type="compositionally biased region" description="Basic residues" evidence="1">
    <location>
        <begin position="192"/>
        <end position="201"/>
    </location>
</feature>
<proteinExistence type="predicted"/>
<evidence type="ECO:0000313" key="4">
    <source>
        <dbReference type="Proteomes" id="UP000626109"/>
    </source>
</evidence>